<dbReference type="AlphaFoldDB" id="A0A168M247"/>
<accession>A0A168M247</accession>
<reference evidence="4 5" key="1">
    <citation type="submission" date="2015-06" db="EMBL/GenBank/DDBJ databases">
        <title>Expansion of signal transduction pathways in fungi by whole-genome duplication.</title>
        <authorList>
            <consortium name="DOE Joint Genome Institute"/>
            <person name="Corrochano L.M."/>
            <person name="Kuo A."/>
            <person name="Marcet-Houben M."/>
            <person name="Polaino S."/>
            <person name="Salamov A."/>
            <person name="Villalobos J.M."/>
            <person name="Alvarez M.I."/>
            <person name="Avalos J."/>
            <person name="Benito E.P."/>
            <person name="Benoit I."/>
            <person name="Burger G."/>
            <person name="Camino L.P."/>
            <person name="Canovas D."/>
            <person name="Cerda-Olmedo E."/>
            <person name="Cheng J.-F."/>
            <person name="Dominguez A."/>
            <person name="Elias M."/>
            <person name="Eslava A.P."/>
            <person name="Glaser F."/>
            <person name="Grimwood J."/>
            <person name="Gutierrez G."/>
            <person name="Heitman J."/>
            <person name="Henrissat B."/>
            <person name="Iturriaga E.A."/>
            <person name="Lang B.F."/>
            <person name="Lavin J.L."/>
            <person name="Lee S."/>
            <person name="Li W."/>
            <person name="Lindquist E."/>
            <person name="Lopez-Garcia S."/>
            <person name="Luque E.M."/>
            <person name="Marcos A.T."/>
            <person name="Martin J."/>
            <person name="Mccluskey K."/>
            <person name="Medina H.R."/>
            <person name="Miralles-Duran A."/>
            <person name="Miyazaki A."/>
            <person name="Munoz-Torres E."/>
            <person name="Oguiza J.A."/>
            <person name="Ohm R."/>
            <person name="Olmedo M."/>
            <person name="Orejas M."/>
            <person name="Ortiz-Castellanos L."/>
            <person name="Pisabarro A.G."/>
            <person name="Rodriguez-Romero J."/>
            <person name="Ruiz-Herrera J."/>
            <person name="Ruiz-Vazquez R."/>
            <person name="Sanz C."/>
            <person name="Schackwitz W."/>
            <person name="Schmutz J."/>
            <person name="Shahriari M."/>
            <person name="Shelest E."/>
            <person name="Silva-Franco F."/>
            <person name="Soanes D."/>
            <person name="Syed K."/>
            <person name="Tagua V.G."/>
            <person name="Talbot N.J."/>
            <person name="Thon M."/>
            <person name="De Vries R.P."/>
            <person name="Wiebenga A."/>
            <person name="Yadav J.S."/>
            <person name="Braun E.L."/>
            <person name="Baker S."/>
            <person name="Garre V."/>
            <person name="Horwitz B."/>
            <person name="Torres-Martinez S."/>
            <person name="Idnurm A."/>
            <person name="Herrera-Estrella A."/>
            <person name="Gabaldon T."/>
            <person name="Grigoriev I.V."/>
        </authorList>
    </citation>
    <scope>NUCLEOTIDE SEQUENCE [LARGE SCALE GENOMIC DNA]</scope>
    <source>
        <strain evidence="4 5">CBS 277.49</strain>
    </source>
</reference>
<dbReference type="SMART" id="SM00343">
    <property type="entry name" value="ZnF_C2HC"/>
    <property type="match status" value="1"/>
</dbReference>
<feature type="compositionally biased region" description="Low complexity" evidence="2">
    <location>
        <begin position="84"/>
        <end position="100"/>
    </location>
</feature>
<gene>
    <name evidence="4" type="ORF">MUCCIDRAFT_108093</name>
</gene>
<name>A0A168M247_MUCCL</name>
<proteinExistence type="predicted"/>
<comment type="caution">
    <text evidence="4">The sequence shown here is derived from an EMBL/GenBank/DDBJ whole genome shotgun (WGS) entry which is preliminary data.</text>
</comment>
<dbReference type="OrthoDB" id="6777263at2759"/>
<protein>
    <submittedName>
        <fullName evidence="4">CCHC-type zinc finger transcription factor</fullName>
    </submittedName>
</protein>
<evidence type="ECO:0000259" key="3">
    <source>
        <dbReference type="PROSITE" id="PS50158"/>
    </source>
</evidence>
<dbReference type="VEuPathDB" id="FungiDB:MUCCIDRAFT_108093"/>
<feature type="region of interest" description="Disordered" evidence="2">
    <location>
        <begin position="84"/>
        <end position="109"/>
    </location>
</feature>
<keyword evidence="1" id="KW-0862">Zinc</keyword>
<evidence type="ECO:0000313" key="5">
    <source>
        <dbReference type="Proteomes" id="UP000077051"/>
    </source>
</evidence>
<keyword evidence="5" id="KW-1185">Reference proteome</keyword>
<dbReference type="GO" id="GO:0003676">
    <property type="term" value="F:nucleic acid binding"/>
    <property type="evidence" value="ECO:0007669"/>
    <property type="project" value="InterPro"/>
</dbReference>
<dbReference type="InterPro" id="IPR036875">
    <property type="entry name" value="Znf_CCHC_sf"/>
</dbReference>
<keyword evidence="1" id="KW-0863">Zinc-finger</keyword>
<evidence type="ECO:0000313" key="4">
    <source>
        <dbReference type="EMBL" id="OAD04274.1"/>
    </source>
</evidence>
<dbReference type="EMBL" id="AMYB01000003">
    <property type="protein sequence ID" value="OAD04274.1"/>
    <property type="molecule type" value="Genomic_DNA"/>
</dbReference>
<evidence type="ECO:0000256" key="1">
    <source>
        <dbReference type="PROSITE-ProRule" id="PRU00047"/>
    </source>
</evidence>
<dbReference type="Pfam" id="PF00098">
    <property type="entry name" value="zf-CCHC"/>
    <property type="match status" value="1"/>
</dbReference>
<feature type="domain" description="CCHC-type" evidence="3">
    <location>
        <begin position="156"/>
        <end position="170"/>
    </location>
</feature>
<dbReference type="GO" id="GO:0008270">
    <property type="term" value="F:zinc ion binding"/>
    <property type="evidence" value="ECO:0007669"/>
    <property type="project" value="UniProtKB-KW"/>
</dbReference>
<sequence>MELNGHPRRYKDDPNVTIFRVILGTKIQPSSGPSYGVPATSGTHRAVVNKCNVASLSTGLLAPINDAASDLLIRYDKSSNVCTTSNAPAAHPNNNDNNTNQRVHAAPSESSSVMASELLKGFRELKINMLKSINKITCEAFRQQPYGNHITRVFPCFNCGKLGHKKYDCPHVLQSNGGDATGSNTTPTGTHNSYNSNDETKNKS</sequence>
<evidence type="ECO:0000256" key="2">
    <source>
        <dbReference type="SAM" id="MobiDB-lite"/>
    </source>
</evidence>
<feature type="region of interest" description="Disordered" evidence="2">
    <location>
        <begin position="179"/>
        <end position="204"/>
    </location>
</feature>
<dbReference type="InterPro" id="IPR001878">
    <property type="entry name" value="Znf_CCHC"/>
</dbReference>
<keyword evidence="1" id="KW-0479">Metal-binding</keyword>
<dbReference type="SUPFAM" id="SSF57756">
    <property type="entry name" value="Retrovirus zinc finger-like domains"/>
    <property type="match status" value="1"/>
</dbReference>
<feature type="compositionally biased region" description="Polar residues" evidence="2">
    <location>
        <begin position="179"/>
        <end position="197"/>
    </location>
</feature>
<organism evidence="4 5">
    <name type="scientific">Mucor lusitanicus CBS 277.49</name>
    <dbReference type="NCBI Taxonomy" id="747725"/>
    <lineage>
        <taxon>Eukaryota</taxon>
        <taxon>Fungi</taxon>
        <taxon>Fungi incertae sedis</taxon>
        <taxon>Mucoromycota</taxon>
        <taxon>Mucoromycotina</taxon>
        <taxon>Mucoromycetes</taxon>
        <taxon>Mucorales</taxon>
        <taxon>Mucorineae</taxon>
        <taxon>Mucoraceae</taxon>
        <taxon>Mucor</taxon>
    </lineage>
</organism>
<dbReference type="PROSITE" id="PS50158">
    <property type="entry name" value="ZF_CCHC"/>
    <property type="match status" value="1"/>
</dbReference>
<dbReference type="Proteomes" id="UP000077051">
    <property type="component" value="Unassembled WGS sequence"/>
</dbReference>